<dbReference type="SUPFAM" id="SSF81333">
    <property type="entry name" value="F1F0 ATP synthase subunit C"/>
    <property type="match status" value="2"/>
</dbReference>
<keyword evidence="11" id="KW-1185">Reference proteome</keyword>
<sequence>MTIGATETLVIREDKSMDISTGVALAAVGAGISMGAAAIGSGIGVGIAGAAGAGAIAEDPGKFGTALVFQALPQTQGIYGFLGAVLIMIGTGILGGFAAFESAATALAGIMDTTPENAALIMGLAAVGGGLSVGLAGLSAIGQGITAAGSIGAVSKEPGAFGKCMVLTVMSETFAVFGLLIMILILVGLNLLGA</sequence>
<comment type="similarity">
    <text evidence="2">Belongs to the V-ATPase proteolipid subunit family.</text>
</comment>
<gene>
    <name evidence="10" type="ORF">P0O24_04425</name>
</gene>
<evidence type="ECO:0000256" key="4">
    <source>
        <dbReference type="ARBA" id="ARBA00022692"/>
    </source>
</evidence>
<dbReference type="EMBL" id="JARFPL010000010">
    <property type="protein sequence ID" value="MDF0592824.1"/>
    <property type="molecule type" value="Genomic_DNA"/>
</dbReference>
<evidence type="ECO:0000256" key="5">
    <source>
        <dbReference type="ARBA" id="ARBA00022989"/>
    </source>
</evidence>
<accession>A0ABT5XDP1</accession>
<dbReference type="PANTHER" id="PTHR10263">
    <property type="entry name" value="V-TYPE PROTON ATPASE PROTEOLIPID SUBUNIT"/>
    <property type="match status" value="1"/>
</dbReference>
<keyword evidence="4 8" id="KW-0812">Transmembrane</keyword>
<protein>
    <recommendedName>
        <fullName evidence="9">V-ATPase proteolipid subunit C-like domain-containing protein</fullName>
    </recommendedName>
</protein>
<evidence type="ECO:0000259" key="9">
    <source>
        <dbReference type="Pfam" id="PF00137"/>
    </source>
</evidence>
<feature type="transmembrane region" description="Helical" evidence="8">
    <location>
        <begin position="78"/>
        <end position="100"/>
    </location>
</feature>
<evidence type="ECO:0000256" key="6">
    <source>
        <dbReference type="ARBA" id="ARBA00023065"/>
    </source>
</evidence>
<evidence type="ECO:0000256" key="8">
    <source>
        <dbReference type="SAM" id="Phobius"/>
    </source>
</evidence>
<organism evidence="10 11">
    <name type="scientific">Candidatus Methanocrinis alkalitolerans</name>
    <dbReference type="NCBI Taxonomy" id="3033395"/>
    <lineage>
        <taxon>Archaea</taxon>
        <taxon>Methanobacteriati</taxon>
        <taxon>Methanobacteriota</taxon>
        <taxon>Stenosarchaea group</taxon>
        <taxon>Methanomicrobia</taxon>
        <taxon>Methanotrichales</taxon>
        <taxon>Methanotrichaceae</taxon>
        <taxon>Methanocrinis</taxon>
    </lineage>
</organism>
<dbReference type="CDD" id="cd18179">
    <property type="entry name" value="ATP-synt_Vo_Ao_c_NTPK_rpt1"/>
    <property type="match status" value="1"/>
</dbReference>
<proteinExistence type="inferred from homology"/>
<feature type="transmembrane region" description="Helical" evidence="8">
    <location>
        <begin position="24"/>
        <end position="57"/>
    </location>
</feature>
<evidence type="ECO:0000313" key="10">
    <source>
        <dbReference type="EMBL" id="MDF0592824.1"/>
    </source>
</evidence>
<keyword evidence="7 8" id="KW-0472">Membrane</keyword>
<dbReference type="CDD" id="cd18180">
    <property type="entry name" value="ATP-synt_Vo_Ao_c_NTPK_rpt2"/>
    <property type="match status" value="1"/>
</dbReference>
<keyword evidence="3" id="KW-0813">Transport</keyword>
<feature type="transmembrane region" description="Helical" evidence="8">
    <location>
        <begin position="173"/>
        <end position="192"/>
    </location>
</feature>
<dbReference type="InterPro" id="IPR035921">
    <property type="entry name" value="F/V-ATP_Csub_sf"/>
</dbReference>
<feature type="transmembrane region" description="Helical" evidence="8">
    <location>
        <begin position="120"/>
        <end position="141"/>
    </location>
</feature>
<comment type="caution">
    <text evidence="10">The sequence shown here is derived from an EMBL/GenBank/DDBJ whole genome shotgun (WGS) entry which is preliminary data.</text>
</comment>
<comment type="subcellular location">
    <subcellularLocation>
        <location evidence="1">Membrane</location>
        <topology evidence="1">Multi-pass membrane protein</topology>
    </subcellularLocation>
</comment>
<feature type="domain" description="V-ATPase proteolipid subunit C-like" evidence="9">
    <location>
        <begin position="28"/>
        <end position="87"/>
    </location>
</feature>
<keyword evidence="6" id="KW-0406">Ion transport</keyword>
<dbReference type="Gene3D" id="1.20.120.610">
    <property type="entry name" value="lithium bound rotor ring of v- atpase"/>
    <property type="match status" value="1"/>
</dbReference>
<evidence type="ECO:0000256" key="1">
    <source>
        <dbReference type="ARBA" id="ARBA00004141"/>
    </source>
</evidence>
<dbReference type="Pfam" id="PF00137">
    <property type="entry name" value="ATP-synt_C"/>
    <property type="match status" value="2"/>
</dbReference>
<evidence type="ECO:0000313" key="11">
    <source>
        <dbReference type="Proteomes" id="UP001215956"/>
    </source>
</evidence>
<feature type="domain" description="V-ATPase proteolipid subunit C-like" evidence="9">
    <location>
        <begin position="128"/>
        <end position="185"/>
    </location>
</feature>
<dbReference type="Proteomes" id="UP001215956">
    <property type="component" value="Unassembled WGS sequence"/>
</dbReference>
<evidence type="ECO:0000256" key="7">
    <source>
        <dbReference type="ARBA" id="ARBA00023136"/>
    </source>
</evidence>
<dbReference type="InterPro" id="IPR002379">
    <property type="entry name" value="ATPase_proteolipid_c-like_dom"/>
</dbReference>
<keyword evidence="5 8" id="KW-1133">Transmembrane helix</keyword>
<name>A0ABT5XDP1_9EURY</name>
<evidence type="ECO:0000256" key="2">
    <source>
        <dbReference type="ARBA" id="ARBA00007296"/>
    </source>
</evidence>
<reference evidence="10 11" key="1">
    <citation type="submission" date="2023-03" db="EMBL/GenBank/DDBJ databases">
        <title>Whole genome sequencing of Methanotrichaceae archaeon M04Ac.</title>
        <authorList>
            <person name="Khomyakova M.A."/>
            <person name="Merkel A.Y."/>
            <person name="Slobodkin A.I."/>
        </authorList>
    </citation>
    <scope>NUCLEOTIDE SEQUENCE [LARGE SCALE GENOMIC DNA]</scope>
    <source>
        <strain evidence="10 11">M04Ac</strain>
    </source>
</reference>
<evidence type="ECO:0000256" key="3">
    <source>
        <dbReference type="ARBA" id="ARBA00022448"/>
    </source>
</evidence>